<comment type="caution">
    <text evidence="2">The sequence shown here is derived from an EMBL/GenBank/DDBJ whole genome shotgun (WGS) entry which is preliminary data.</text>
</comment>
<gene>
    <name evidence="2" type="ORF">JOF56_003860</name>
</gene>
<evidence type="ECO:0008006" key="4">
    <source>
        <dbReference type="Google" id="ProtNLM"/>
    </source>
</evidence>
<dbReference type="SUPFAM" id="SSF51445">
    <property type="entry name" value="(Trans)glycosidases"/>
    <property type="match status" value="1"/>
</dbReference>
<feature type="chain" id="PRO_5046189048" description="Cellulase (Glycosyl hydrolase family 5)" evidence="1">
    <location>
        <begin position="26"/>
        <end position="611"/>
    </location>
</feature>
<name>A0ABS4TGC0_9PSEU</name>
<feature type="signal peptide" evidence="1">
    <location>
        <begin position="1"/>
        <end position="25"/>
    </location>
</feature>
<evidence type="ECO:0000256" key="1">
    <source>
        <dbReference type="SAM" id="SignalP"/>
    </source>
</evidence>
<proteinExistence type="predicted"/>
<accession>A0ABS4TGC0</accession>
<keyword evidence="3" id="KW-1185">Reference proteome</keyword>
<protein>
    <recommendedName>
        <fullName evidence="4">Cellulase (Glycosyl hydrolase family 5)</fullName>
    </recommendedName>
</protein>
<dbReference type="Proteomes" id="UP001519332">
    <property type="component" value="Unassembled WGS sequence"/>
</dbReference>
<keyword evidence="1" id="KW-0732">Signal</keyword>
<dbReference type="InterPro" id="IPR017853">
    <property type="entry name" value="GH"/>
</dbReference>
<sequence>MRRKLMTILTTAMTTVALTAGDAQAGNNQVLVDFYALDKTGAPVRLSVGDGLKVIHHSSEKNPDDERWSEVLLDPDTLEAIPGKAGQVRVTDDGAGHFRLTFTARKLRSGKGPALALAWPTGKGYSYVIMDNGGKGYAQAPDKPVVFNYQAAKDIEDQLRARVAAVPGYRPPEAYTNALTRATSELGKVGNSSSPPTQGRHGERALNALHSAYDAFIADYGPRVAQQRMVAAPPGQDARPWLGTTIVESESVPFYDNVWPRIVKATTPLGKQSGYGWVRIVFEYENGTTVDFARYDTAIRNAHKAGLRVMGEILDSADAAKLTTAQYLKRTRNLLKHYGRSADPGLRMDAWEVGNEVNGCWVDNPGCGKPVPQGDRIHVKAGAAARAVKQDSPTTPVTLTLFWELGAWGPSTDLRGGPTAQQTPWAYSPFNWIAPGSDNLQWTDGDGVKRDLMADVDVVLLSIYTDNAPLGVSVDRVMSTLDKRVSELSKKLNKKMNVGVGELGYWCGRAARRKAPVYEWCADMNRVWPMGDDGMGNAGIEKARSYMVDQYTRAALATDHGLGGGFYWYALQEMFPQKTKSGLCAALNAVTDAVGPKPADQSGMAAPAKPC</sequence>
<evidence type="ECO:0000313" key="2">
    <source>
        <dbReference type="EMBL" id="MBP2323475.1"/>
    </source>
</evidence>
<dbReference type="Gene3D" id="3.20.20.80">
    <property type="entry name" value="Glycosidases"/>
    <property type="match status" value="1"/>
</dbReference>
<dbReference type="RefSeq" id="WP_209639929.1">
    <property type="nucleotide sequence ID" value="NZ_JAGINW010000001.1"/>
</dbReference>
<dbReference type="EMBL" id="JAGINW010000001">
    <property type="protein sequence ID" value="MBP2323475.1"/>
    <property type="molecule type" value="Genomic_DNA"/>
</dbReference>
<reference evidence="2 3" key="1">
    <citation type="submission" date="2021-03" db="EMBL/GenBank/DDBJ databases">
        <title>Sequencing the genomes of 1000 actinobacteria strains.</title>
        <authorList>
            <person name="Klenk H.-P."/>
        </authorList>
    </citation>
    <scope>NUCLEOTIDE SEQUENCE [LARGE SCALE GENOMIC DNA]</scope>
    <source>
        <strain evidence="2 3">DSM 46670</strain>
    </source>
</reference>
<organism evidence="2 3">
    <name type="scientific">Kibdelosporangium banguiense</name>
    <dbReference type="NCBI Taxonomy" id="1365924"/>
    <lineage>
        <taxon>Bacteria</taxon>
        <taxon>Bacillati</taxon>
        <taxon>Actinomycetota</taxon>
        <taxon>Actinomycetes</taxon>
        <taxon>Pseudonocardiales</taxon>
        <taxon>Pseudonocardiaceae</taxon>
        <taxon>Kibdelosporangium</taxon>
    </lineage>
</organism>
<evidence type="ECO:0000313" key="3">
    <source>
        <dbReference type="Proteomes" id="UP001519332"/>
    </source>
</evidence>